<dbReference type="EMBL" id="QQNH01000010">
    <property type="protein sequence ID" value="RDE08926.1"/>
    <property type="molecule type" value="Genomic_DNA"/>
</dbReference>
<protein>
    <recommendedName>
        <fullName evidence="4">DUF883 family protein</fullName>
    </recommendedName>
</protein>
<sequence>MADFGITDGIGKSLDHQVRDLRKQIDQVSKSLARHGVDFNDLADDAEDLWRGARKNAHRAAKHMRHDADVLGRAMEKAPAGVGTVLTVAALVGFGLGYLVHISQRR</sequence>
<proteinExistence type="predicted"/>
<dbReference type="AlphaFoldDB" id="A0A369W2M1"/>
<keyword evidence="1" id="KW-0812">Transmembrane</keyword>
<feature type="transmembrane region" description="Helical" evidence="1">
    <location>
        <begin position="80"/>
        <end position="100"/>
    </location>
</feature>
<dbReference type="OrthoDB" id="7960369at2"/>
<keyword evidence="1" id="KW-0472">Membrane</keyword>
<evidence type="ECO:0008006" key="4">
    <source>
        <dbReference type="Google" id="ProtNLM"/>
    </source>
</evidence>
<dbReference type="Gene3D" id="1.20.5.1160">
    <property type="entry name" value="Vasodilator-stimulated phosphoprotein"/>
    <property type="match status" value="1"/>
</dbReference>
<organism evidence="2 3">
    <name type="scientific">Pelagibacterium lacus</name>
    <dbReference type="NCBI Taxonomy" id="2282655"/>
    <lineage>
        <taxon>Bacteria</taxon>
        <taxon>Pseudomonadati</taxon>
        <taxon>Pseudomonadota</taxon>
        <taxon>Alphaproteobacteria</taxon>
        <taxon>Hyphomicrobiales</taxon>
        <taxon>Devosiaceae</taxon>
        <taxon>Pelagibacterium</taxon>
    </lineage>
</organism>
<dbReference type="RefSeq" id="WP_114645892.1">
    <property type="nucleotide sequence ID" value="NZ_QQNH01000010.1"/>
</dbReference>
<accession>A0A369W2M1</accession>
<keyword evidence="3" id="KW-1185">Reference proteome</keyword>
<evidence type="ECO:0000313" key="2">
    <source>
        <dbReference type="EMBL" id="RDE08926.1"/>
    </source>
</evidence>
<gene>
    <name evidence="2" type="ORF">DVH29_09250</name>
</gene>
<reference evidence="3" key="1">
    <citation type="submission" date="2018-07" db="EMBL/GenBank/DDBJ databases">
        <authorList>
            <person name="Liu B.-T."/>
            <person name="Du Z."/>
        </authorList>
    </citation>
    <scope>NUCLEOTIDE SEQUENCE [LARGE SCALE GENOMIC DNA]</scope>
    <source>
        <strain evidence="3">XYN52</strain>
    </source>
</reference>
<evidence type="ECO:0000313" key="3">
    <source>
        <dbReference type="Proteomes" id="UP000253759"/>
    </source>
</evidence>
<comment type="caution">
    <text evidence="2">The sequence shown here is derived from an EMBL/GenBank/DDBJ whole genome shotgun (WGS) entry which is preliminary data.</text>
</comment>
<name>A0A369W2M1_9HYPH</name>
<evidence type="ECO:0000256" key="1">
    <source>
        <dbReference type="SAM" id="Phobius"/>
    </source>
</evidence>
<dbReference type="Proteomes" id="UP000253759">
    <property type="component" value="Unassembled WGS sequence"/>
</dbReference>
<keyword evidence="1" id="KW-1133">Transmembrane helix</keyword>